<evidence type="ECO:0000256" key="1">
    <source>
        <dbReference type="SAM" id="MobiDB-lite"/>
    </source>
</evidence>
<feature type="region of interest" description="Disordered" evidence="1">
    <location>
        <begin position="52"/>
        <end position="74"/>
    </location>
</feature>
<dbReference type="Pfam" id="PF13986">
    <property type="entry name" value="DUF4224"/>
    <property type="match status" value="1"/>
</dbReference>
<evidence type="ECO:0000313" key="4">
    <source>
        <dbReference type="Proteomes" id="UP001596996"/>
    </source>
</evidence>
<keyword evidence="4" id="KW-1185">Reference proteome</keyword>
<reference evidence="4" key="1">
    <citation type="journal article" date="2019" name="Int. J. Syst. Evol. Microbiol.">
        <title>The Global Catalogue of Microorganisms (GCM) 10K type strain sequencing project: providing services to taxonomists for standard genome sequencing and annotation.</title>
        <authorList>
            <consortium name="The Broad Institute Genomics Platform"/>
            <consortium name="The Broad Institute Genome Sequencing Center for Infectious Disease"/>
            <person name="Wu L."/>
            <person name="Ma J."/>
        </authorList>
    </citation>
    <scope>NUCLEOTIDE SEQUENCE [LARGE SCALE GENOMIC DNA]</scope>
    <source>
        <strain evidence="4">CCUG 61707</strain>
    </source>
</reference>
<accession>A0ABW3I695</accession>
<name>A0ABW3I695_9PAST</name>
<dbReference type="InterPro" id="IPR025319">
    <property type="entry name" value="DUF4224"/>
</dbReference>
<comment type="caution">
    <text evidence="3">The sequence shown here is derived from an EMBL/GenBank/DDBJ whole genome shotgun (WGS) entry which is preliminary data.</text>
</comment>
<protein>
    <submittedName>
        <fullName evidence="3">DUF4224 domain-containing protein</fullName>
    </submittedName>
</protein>
<gene>
    <name evidence="3" type="ORF">ACFQ02_00360</name>
</gene>
<evidence type="ECO:0000259" key="2">
    <source>
        <dbReference type="Pfam" id="PF13986"/>
    </source>
</evidence>
<evidence type="ECO:0000313" key="3">
    <source>
        <dbReference type="EMBL" id="MFD0965321.1"/>
    </source>
</evidence>
<dbReference type="Proteomes" id="UP001596996">
    <property type="component" value="Unassembled WGS sequence"/>
</dbReference>
<dbReference type="EMBL" id="JBHTJN010000001">
    <property type="protein sequence ID" value="MFD0965321.1"/>
    <property type="molecule type" value="Genomic_DNA"/>
</dbReference>
<organism evidence="3 4">
    <name type="scientific">Seminibacterium arietis</name>
    <dbReference type="NCBI Taxonomy" id="1173502"/>
    <lineage>
        <taxon>Bacteria</taxon>
        <taxon>Pseudomonadati</taxon>
        <taxon>Pseudomonadota</taxon>
        <taxon>Gammaproteobacteria</taxon>
        <taxon>Pasteurellales</taxon>
        <taxon>Pasteurellaceae</taxon>
        <taxon>Seminibacterium</taxon>
    </lineage>
</organism>
<sequence length="74" mass="8728">MDIHRDYLSPEELAYITGRKNKSKIKEQLIKQGIKFIQTASGYPIVRRDYDSVKTRSQPPKTIHDSWEPNIIKR</sequence>
<proteinExistence type="predicted"/>
<feature type="domain" description="DUF4224" evidence="2">
    <location>
        <begin position="8"/>
        <end position="50"/>
    </location>
</feature>
<dbReference type="RefSeq" id="WP_380817852.1">
    <property type="nucleotide sequence ID" value="NZ_JBHTJN010000001.1"/>
</dbReference>